<dbReference type="EMBL" id="AJIL01000127">
    <property type="protein sequence ID" value="KNE93942.1"/>
    <property type="molecule type" value="Genomic_DNA"/>
</dbReference>
<evidence type="ECO:0000313" key="2">
    <source>
        <dbReference type="EMBL" id="KNE93942.1"/>
    </source>
</evidence>
<comment type="caution">
    <text evidence="2">The sequence shown here is derived from an EMBL/GenBank/DDBJ whole genome shotgun (WGS) entry which is preliminary data.</text>
</comment>
<evidence type="ECO:0008006" key="4">
    <source>
        <dbReference type="Google" id="ProtNLM"/>
    </source>
</evidence>
<dbReference type="Proteomes" id="UP000054564">
    <property type="component" value="Unassembled WGS sequence"/>
</dbReference>
<name>A0A0L0V3T4_9BASI</name>
<organism evidence="2 3">
    <name type="scientific">Puccinia striiformis f. sp. tritici PST-78</name>
    <dbReference type="NCBI Taxonomy" id="1165861"/>
    <lineage>
        <taxon>Eukaryota</taxon>
        <taxon>Fungi</taxon>
        <taxon>Dikarya</taxon>
        <taxon>Basidiomycota</taxon>
        <taxon>Pucciniomycotina</taxon>
        <taxon>Pucciniomycetes</taxon>
        <taxon>Pucciniales</taxon>
        <taxon>Pucciniaceae</taxon>
        <taxon>Puccinia</taxon>
    </lineage>
</organism>
<feature type="chain" id="PRO_5005548803" description="Secreted protein" evidence="1">
    <location>
        <begin position="20"/>
        <end position="113"/>
    </location>
</feature>
<reference evidence="3" key="1">
    <citation type="submission" date="2014-03" db="EMBL/GenBank/DDBJ databases">
        <title>The Genome Sequence of Puccinia striiformis f. sp. tritici PST-78.</title>
        <authorList>
            <consortium name="The Broad Institute Genome Sequencing Platform"/>
            <person name="Cuomo C."/>
            <person name="Hulbert S."/>
            <person name="Chen X."/>
            <person name="Walker B."/>
            <person name="Young S.K."/>
            <person name="Zeng Q."/>
            <person name="Gargeya S."/>
            <person name="Fitzgerald M."/>
            <person name="Haas B."/>
            <person name="Abouelleil A."/>
            <person name="Alvarado L."/>
            <person name="Arachchi H.M."/>
            <person name="Berlin A.M."/>
            <person name="Chapman S.B."/>
            <person name="Goldberg J."/>
            <person name="Griggs A."/>
            <person name="Gujja S."/>
            <person name="Hansen M."/>
            <person name="Howarth C."/>
            <person name="Imamovic A."/>
            <person name="Larimer J."/>
            <person name="McCowan C."/>
            <person name="Montmayeur A."/>
            <person name="Murphy C."/>
            <person name="Neiman D."/>
            <person name="Pearson M."/>
            <person name="Priest M."/>
            <person name="Roberts A."/>
            <person name="Saif S."/>
            <person name="Shea T."/>
            <person name="Sisk P."/>
            <person name="Sykes S."/>
            <person name="Wortman J."/>
            <person name="Nusbaum C."/>
            <person name="Birren B."/>
        </authorList>
    </citation>
    <scope>NUCLEOTIDE SEQUENCE [LARGE SCALE GENOMIC DNA]</scope>
    <source>
        <strain evidence="3">race PST-78</strain>
    </source>
</reference>
<feature type="signal peptide" evidence="1">
    <location>
        <begin position="1"/>
        <end position="19"/>
    </location>
</feature>
<dbReference type="AlphaFoldDB" id="A0A0L0V3T4"/>
<protein>
    <recommendedName>
        <fullName evidence="4">Secreted protein</fullName>
    </recommendedName>
</protein>
<proteinExistence type="predicted"/>
<keyword evidence="1" id="KW-0732">Signal</keyword>
<evidence type="ECO:0000256" key="1">
    <source>
        <dbReference type="SAM" id="SignalP"/>
    </source>
</evidence>
<sequence length="113" mass="12418">MLFGALLLVHFLQVLSVSGLPTEAIWRDPYTVTKNPNGLKAHLPTGLRHRKVHGSSPKNDLIATNINTSKTSNQMKGLNGSTQLKTKQATADSRWGQILEAYINSMGHHTMTI</sequence>
<gene>
    <name evidence="2" type="ORF">PSTG_12741</name>
</gene>
<evidence type="ECO:0000313" key="3">
    <source>
        <dbReference type="Proteomes" id="UP000054564"/>
    </source>
</evidence>
<accession>A0A0L0V3T4</accession>
<keyword evidence="3" id="KW-1185">Reference proteome</keyword>